<comment type="catalytic activity">
    <reaction evidence="6">
        <text>2 R'C(R)SH + O2 = R'C(R)S-S(R)CR' + H2O2</text>
        <dbReference type="Rhea" id="RHEA:17357"/>
        <dbReference type="ChEBI" id="CHEBI:15379"/>
        <dbReference type="ChEBI" id="CHEBI:16240"/>
        <dbReference type="ChEBI" id="CHEBI:16520"/>
        <dbReference type="ChEBI" id="CHEBI:17412"/>
        <dbReference type="EC" id="1.8.3.2"/>
    </reaction>
</comment>
<dbReference type="GO" id="GO:0050660">
    <property type="term" value="F:flavin adenine dinucleotide binding"/>
    <property type="evidence" value="ECO:0007669"/>
    <property type="project" value="TreeGrafter"/>
</dbReference>
<evidence type="ECO:0000256" key="1">
    <source>
        <dbReference type="ARBA" id="ARBA00001974"/>
    </source>
</evidence>
<dbReference type="PROSITE" id="PS51324">
    <property type="entry name" value="ERV_ALR"/>
    <property type="match status" value="1"/>
</dbReference>
<dbReference type="Gene3D" id="1.20.120.310">
    <property type="entry name" value="ERV/ALR sulfhydryl oxidase domain"/>
    <property type="match status" value="1"/>
</dbReference>
<gene>
    <name evidence="9" type="ORF">L484_000856</name>
</gene>
<sequence length="128" mass="14385">MPENPLQLILHSFEKVSNFIQIHLSSLTLQLQPHNQSPTVKQQPISSISHSSKLNPSTRNSSAFQSHDVKGKTAGPVSKEELGRASWTFLHTLAARYPDKPTRQQKKDVKELVIHFPTLSLQLSIILE</sequence>
<dbReference type="AlphaFoldDB" id="W9RRX3"/>
<dbReference type="eggNOG" id="KOG3355">
    <property type="taxonomic scope" value="Eukaryota"/>
</dbReference>
<dbReference type="PANTHER" id="PTHR12645:SF0">
    <property type="entry name" value="FAD-LINKED SULFHYDRYL OXIDASE ALR"/>
    <property type="match status" value="1"/>
</dbReference>
<dbReference type="PANTHER" id="PTHR12645">
    <property type="entry name" value="ALR/ERV"/>
    <property type="match status" value="1"/>
</dbReference>
<dbReference type="GO" id="GO:0005739">
    <property type="term" value="C:mitochondrion"/>
    <property type="evidence" value="ECO:0007669"/>
    <property type="project" value="TreeGrafter"/>
</dbReference>
<keyword evidence="2 6" id="KW-0285">Flavoprotein</keyword>
<dbReference type="SUPFAM" id="SSF69000">
    <property type="entry name" value="FAD-dependent thiol oxidase"/>
    <property type="match status" value="1"/>
</dbReference>
<evidence type="ECO:0000259" key="8">
    <source>
        <dbReference type="PROSITE" id="PS51324"/>
    </source>
</evidence>
<comment type="cofactor">
    <cofactor evidence="1 6">
        <name>FAD</name>
        <dbReference type="ChEBI" id="CHEBI:57692"/>
    </cofactor>
</comment>
<feature type="compositionally biased region" description="Polar residues" evidence="7">
    <location>
        <begin position="34"/>
        <end position="65"/>
    </location>
</feature>
<dbReference type="InterPro" id="IPR036774">
    <property type="entry name" value="ERV/ALR_sulphydryl_oxid_sf"/>
</dbReference>
<dbReference type="InterPro" id="IPR039799">
    <property type="entry name" value="ALR/ERV"/>
</dbReference>
<evidence type="ECO:0000313" key="9">
    <source>
        <dbReference type="EMBL" id="EXC05527.1"/>
    </source>
</evidence>
<organism evidence="9 10">
    <name type="scientific">Morus notabilis</name>
    <dbReference type="NCBI Taxonomy" id="981085"/>
    <lineage>
        <taxon>Eukaryota</taxon>
        <taxon>Viridiplantae</taxon>
        <taxon>Streptophyta</taxon>
        <taxon>Embryophyta</taxon>
        <taxon>Tracheophyta</taxon>
        <taxon>Spermatophyta</taxon>
        <taxon>Magnoliopsida</taxon>
        <taxon>eudicotyledons</taxon>
        <taxon>Gunneridae</taxon>
        <taxon>Pentapetalae</taxon>
        <taxon>rosids</taxon>
        <taxon>fabids</taxon>
        <taxon>Rosales</taxon>
        <taxon>Moraceae</taxon>
        <taxon>Moreae</taxon>
        <taxon>Morus</taxon>
    </lineage>
</organism>
<evidence type="ECO:0000313" key="10">
    <source>
        <dbReference type="Proteomes" id="UP000030645"/>
    </source>
</evidence>
<keyword evidence="10" id="KW-1185">Reference proteome</keyword>
<evidence type="ECO:0000256" key="4">
    <source>
        <dbReference type="ARBA" id="ARBA00023002"/>
    </source>
</evidence>
<evidence type="ECO:0000256" key="7">
    <source>
        <dbReference type="SAM" id="MobiDB-lite"/>
    </source>
</evidence>
<dbReference type="KEGG" id="mnt:21384478"/>
<proteinExistence type="predicted"/>
<dbReference type="OrthoDB" id="17199at2759"/>
<dbReference type="EC" id="1.8.3.2" evidence="6"/>
<evidence type="ECO:0000256" key="5">
    <source>
        <dbReference type="ARBA" id="ARBA00023157"/>
    </source>
</evidence>
<accession>W9RRX3</accession>
<reference evidence="10" key="1">
    <citation type="submission" date="2013-01" db="EMBL/GenBank/DDBJ databases">
        <title>Draft Genome Sequence of a Mulberry Tree, Morus notabilis C.K. Schneid.</title>
        <authorList>
            <person name="He N."/>
            <person name="Zhao S."/>
        </authorList>
    </citation>
    <scope>NUCLEOTIDE SEQUENCE</scope>
</reference>
<dbReference type="STRING" id="981085.W9RRX3"/>
<evidence type="ECO:0000256" key="3">
    <source>
        <dbReference type="ARBA" id="ARBA00022827"/>
    </source>
</evidence>
<feature type="domain" description="ERV/ALR sulfhydryl oxidase" evidence="8">
    <location>
        <begin position="75"/>
        <end position="128"/>
    </location>
</feature>
<dbReference type="InterPro" id="IPR017905">
    <property type="entry name" value="ERV/ALR_sulphydryl_oxidase"/>
</dbReference>
<evidence type="ECO:0000256" key="2">
    <source>
        <dbReference type="ARBA" id="ARBA00022630"/>
    </source>
</evidence>
<evidence type="ECO:0000256" key="6">
    <source>
        <dbReference type="RuleBase" id="RU371123"/>
    </source>
</evidence>
<name>W9RRX3_9ROSA</name>
<dbReference type="Pfam" id="PF04777">
    <property type="entry name" value="Evr1_Alr"/>
    <property type="match status" value="1"/>
</dbReference>
<keyword evidence="5" id="KW-1015">Disulfide bond</keyword>
<feature type="region of interest" description="Disordered" evidence="7">
    <location>
        <begin position="34"/>
        <end position="79"/>
    </location>
</feature>
<dbReference type="Proteomes" id="UP000030645">
    <property type="component" value="Unassembled WGS sequence"/>
</dbReference>
<keyword evidence="3 6" id="KW-0274">FAD</keyword>
<dbReference type="GO" id="GO:0016971">
    <property type="term" value="F:flavin-dependent sulfhydryl oxidase activity"/>
    <property type="evidence" value="ECO:0007669"/>
    <property type="project" value="InterPro"/>
</dbReference>
<protein>
    <recommendedName>
        <fullName evidence="6">Sulfhydryl oxidase</fullName>
        <ecNumber evidence="6">1.8.3.2</ecNumber>
    </recommendedName>
</protein>
<keyword evidence="4 6" id="KW-0560">Oxidoreductase</keyword>
<dbReference type="EMBL" id="KE345534">
    <property type="protein sequence ID" value="EXC05527.1"/>
    <property type="molecule type" value="Genomic_DNA"/>
</dbReference>